<proteinExistence type="predicted"/>
<protein>
    <submittedName>
        <fullName evidence="1">Uncharacterized protein</fullName>
    </submittedName>
</protein>
<keyword evidence="2" id="KW-1185">Reference proteome</keyword>
<evidence type="ECO:0000313" key="1">
    <source>
        <dbReference type="EMBL" id="MER6432118.1"/>
    </source>
</evidence>
<accession>A0ABV1UEH9</accession>
<sequence length="77" mass="8354">MAAGGAVKRAPAVTIAYNLRIVDAIDETTNIGKWDAFLAALAYVSLHREMELADQLVKRVRVHPTGLFVTTAISKTD</sequence>
<dbReference type="Proteomes" id="UP001470023">
    <property type="component" value="Unassembled WGS sequence"/>
</dbReference>
<name>A0ABV1UEH9_9ACTN</name>
<organism evidence="1 2">
    <name type="scientific">Streptomyces sp. 900105245</name>
    <dbReference type="NCBI Taxonomy" id="3154379"/>
    <lineage>
        <taxon>Bacteria</taxon>
        <taxon>Bacillati</taxon>
        <taxon>Actinomycetota</taxon>
        <taxon>Actinomycetes</taxon>
        <taxon>Kitasatosporales</taxon>
        <taxon>Streptomycetaceae</taxon>
        <taxon>Streptomyces</taxon>
    </lineage>
</organism>
<gene>
    <name evidence="1" type="ORF">ABT272_31005</name>
</gene>
<dbReference type="RefSeq" id="WP_352064957.1">
    <property type="nucleotide sequence ID" value="NZ_JBEPAZ010000037.1"/>
</dbReference>
<dbReference type="EMBL" id="JBEPAZ010000037">
    <property type="protein sequence ID" value="MER6432118.1"/>
    <property type="molecule type" value="Genomic_DNA"/>
</dbReference>
<comment type="caution">
    <text evidence="1">The sequence shown here is derived from an EMBL/GenBank/DDBJ whole genome shotgun (WGS) entry which is preliminary data.</text>
</comment>
<evidence type="ECO:0000313" key="2">
    <source>
        <dbReference type="Proteomes" id="UP001470023"/>
    </source>
</evidence>
<reference evidence="1 2" key="1">
    <citation type="submission" date="2024-06" db="EMBL/GenBank/DDBJ databases">
        <title>The Natural Products Discovery Center: Release of the First 8490 Sequenced Strains for Exploring Actinobacteria Biosynthetic Diversity.</title>
        <authorList>
            <person name="Kalkreuter E."/>
            <person name="Kautsar S.A."/>
            <person name="Yang D."/>
            <person name="Bader C.D."/>
            <person name="Teijaro C.N."/>
            <person name="Fluegel L."/>
            <person name="Davis C.M."/>
            <person name="Simpson J.R."/>
            <person name="Lauterbach L."/>
            <person name="Steele A.D."/>
            <person name="Gui C."/>
            <person name="Meng S."/>
            <person name="Li G."/>
            <person name="Viehrig K."/>
            <person name="Ye F."/>
            <person name="Su P."/>
            <person name="Kiefer A.F."/>
            <person name="Nichols A."/>
            <person name="Cepeda A.J."/>
            <person name="Yan W."/>
            <person name="Fan B."/>
            <person name="Jiang Y."/>
            <person name="Adhikari A."/>
            <person name="Zheng C.-J."/>
            <person name="Schuster L."/>
            <person name="Cowan T.M."/>
            <person name="Smanski M.J."/>
            <person name="Chevrette M.G."/>
            <person name="De Carvalho L.P.S."/>
            <person name="Shen B."/>
        </authorList>
    </citation>
    <scope>NUCLEOTIDE SEQUENCE [LARGE SCALE GENOMIC DNA]</scope>
    <source>
        <strain evidence="1 2">NPDC001166</strain>
    </source>
</reference>